<dbReference type="EMBL" id="JADCNL010000007">
    <property type="protein sequence ID" value="KAG0472863.1"/>
    <property type="molecule type" value="Genomic_DNA"/>
</dbReference>
<feature type="region of interest" description="Disordered" evidence="1">
    <location>
        <begin position="185"/>
        <end position="207"/>
    </location>
</feature>
<evidence type="ECO:0008006" key="5">
    <source>
        <dbReference type="Google" id="ProtNLM"/>
    </source>
</evidence>
<gene>
    <name evidence="3" type="ORF">HPP92_014720</name>
</gene>
<keyword evidence="2" id="KW-1133">Transmembrane helix</keyword>
<dbReference type="Proteomes" id="UP000636800">
    <property type="component" value="Chromosome 7"/>
</dbReference>
<accession>A0A835QQL8</accession>
<evidence type="ECO:0000256" key="2">
    <source>
        <dbReference type="SAM" id="Phobius"/>
    </source>
</evidence>
<dbReference type="OrthoDB" id="187139at2759"/>
<feature type="transmembrane region" description="Helical" evidence="2">
    <location>
        <begin position="233"/>
        <end position="252"/>
    </location>
</feature>
<keyword evidence="2" id="KW-0812">Transmembrane</keyword>
<name>A0A835QQL8_VANPL</name>
<keyword evidence="2" id="KW-0472">Membrane</keyword>
<evidence type="ECO:0000256" key="1">
    <source>
        <dbReference type="SAM" id="MobiDB-lite"/>
    </source>
</evidence>
<dbReference type="InterPro" id="IPR040304">
    <property type="entry name" value="ATG8-IP-1/2"/>
</dbReference>
<dbReference type="PANTHER" id="PTHR34797">
    <property type="entry name" value="ATG8-INTERACTING PROTEIN 2"/>
    <property type="match status" value="1"/>
</dbReference>
<dbReference type="AlphaFoldDB" id="A0A835QQL8"/>
<organism evidence="3 4">
    <name type="scientific">Vanilla planifolia</name>
    <name type="common">Vanilla</name>
    <dbReference type="NCBI Taxonomy" id="51239"/>
    <lineage>
        <taxon>Eukaryota</taxon>
        <taxon>Viridiplantae</taxon>
        <taxon>Streptophyta</taxon>
        <taxon>Embryophyta</taxon>
        <taxon>Tracheophyta</taxon>
        <taxon>Spermatophyta</taxon>
        <taxon>Magnoliopsida</taxon>
        <taxon>Liliopsida</taxon>
        <taxon>Asparagales</taxon>
        <taxon>Orchidaceae</taxon>
        <taxon>Vanilloideae</taxon>
        <taxon>Vanilleae</taxon>
        <taxon>Vanilla</taxon>
    </lineage>
</organism>
<sequence length="304" mass="34091">MADETKDVTETNSKGADWEVVSLTASTYAAAPGPKEFDAPVLCADEKQKTAEQESSDAMLMSKHFIVPPHDQEILPSEYGPENYKQQSIYVEEFIEPFKLDKEKYKIDSKNDLHESQLFEDVKSLSSSTDLGDVKIEEGPTVLEIQKALIGTADSGSLHEEAGMSQSVIHYEAFDLTELRPISEDKLDDPIGAEGSCKPTKESNYEKSEKSPEAWWKKRAMSVYNNAKGTNTFWSIFIAVALAGFVIIGQRWRKEKSQLQFKWKFGGRNEKVSEMAGKISQFKNVIASGHRYGSSMRDGLHQPF</sequence>
<dbReference type="PANTHER" id="PTHR34797:SF1">
    <property type="entry name" value="ATG8-INTERACTING PROTEIN 2"/>
    <property type="match status" value="1"/>
</dbReference>
<proteinExistence type="predicted"/>
<reference evidence="3 4" key="1">
    <citation type="journal article" date="2020" name="Nat. Food">
        <title>A phased Vanilla planifolia genome enables genetic improvement of flavour and production.</title>
        <authorList>
            <person name="Hasing T."/>
            <person name="Tang H."/>
            <person name="Brym M."/>
            <person name="Khazi F."/>
            <person name="Huang T."/>
            <person name="Chambers A.H."/>
        </authorList>
    </citation>
    <scope>NUCLEOTIDE SEQUENCE [LARGE SCALE GENOMIC DNA]</scope>
    <source>
        <tissue evidence="3">Leaf</tissue>
    </source>
</reference>
<evidence type="ECO:0000313" key="4">
    <source>
        <dbReference type="Proteomes" id="UP000636800"/>
    </source>
</evidence>
<evidence type="ECO:0000313" key="3">
    <source>
        <dbReference type="EMBL" id="KAG0472863.1"/>
    </source>
</evidence>
<keyword evidence="4" id="KW-1185">Reference proteome</keyword>
<comment type="caution">
    <text evidence="3">The sequence shown here is derived from an EMBL/GenBank/DDBJ whole genome shotgun (WGS) entry which is preliminary data.</text>
</comment>
<protein>
    <recommendedName>
        <fullName evidence="5">ATG8-interacting protein 1</fullName>
    </recommendedName>
</protein>